<dbReference type="InterPro" id="IPR045164">
    <property type="entry name" value="RBM41/RNPC3"/>
</dbReference>
<dbReference type="InterPro" id="IPR000504">
    <property type="entry name" value="RRM_dom"/>
</dbReference>
<protein>
    <recommendedName>
        <fullName evidence="2">RNA-binding region-containing protein 3</fullName>
    </recommendedName>
</protein>
<dbReference type="InterPro" id="IPR012677">
    <property type="entry name" value="Nucleotide-bd_a/b_plait_sf"/>
</dbReference>
<dbReference type="GO" id="GO:0000398">
    <property type="term" value="P:mRNA splicing, via spliceosome"/>
    <property type="evidence" value="ECO:0007669"/>
    <property type="project" value="TreeGrafter"/>
</dbReference>
<feature type="domain" description="RRM" evidence="9">
    <location>
        <begin position="217"/>
        <end position="300"/>
    </location>
</feature>
<evidence type="ECO:0000256" key="8">
    <source>
        <dbReference type="SAM" id="Phobius"/>
    </source>
</evidence>
<feature type="transmembrane region" description="Helical" evidence="8">
    <location>
        <begin position="348"/>
        <end position="378"/>
    </location>
</feature>
<evidence type="ECO:0000259" key="9">
    <source>
        <dbReference type="PROSITE" id="PS50102"/>
    </source>
</evidence>
<dbReference type="FunFam" id="3.30.70.330:FF:000207">
    <property type="entry name" value="RNA-binding region (RNP1, RRM)-containing 3"/>
    <property type="match status" value="1"/>
</dbReference>
<evidence type="ECO:0000256" key="6">
    <source>
        <dbReference type="PROSITE-ProRule" id="PRU00176"/>
    </source>
</evidence>
<dbReference type="PANTHER" id="PTHR16105">
    <property type="entry name" value="RNA-BINDING REGION-CONTAINING PROTEIN 3"/>
    <property type="match status" value="1"/>
</dbReference>
<dbReference type="SMART" id="SM00360">
    <property type="entry name" value="RRM"/>
    <property type="match status" value="1"/>
</dbReference>
<keyword evidence="8" id="KW-0472">Membrane</keyword>
<dbReference type="Gene3D" id="3.30.70.330">
    <property type="match status" value="1"/>
</dbReference>
<dbReference type="InterPro" id="IPR035979">
    <property type="entry name" value="RBD_domain_sf"/>
</dbReference>
<feature type="region of interest" description="Disordered" evidence="7">
    <location>
        <begin position="23"/>
        <end position="42"/>
    </location>
</feature>
<evidence type="ECO:0000256" key="4">
    <source>
        <dbReference type="ARBA" id="ARBA00022884"/>
    </source>
</evidence>
<keyword evidence="3" id="KW-0677">Repeat</keyword>
<feature type="transmembrane region" description="Helical" evidence="8">
    <location>
        <begin position="305"/>
        <end position="328"/>
    </location>
</feature>
<dbReference type="Pfam" id="PF00076">
    <property type="entry name" value="RRM_1"/>
    <property type="match status" value="1"/>
</dbReference>
<dbReference type="GO" id="GO:0030626">
    <property type="term" value="F:U12 snRNA binding"/>
    <property type="evidence" value="ECO:0007669"/>
    <property type="project" value="TreeGrafter"/>
</dbReference>
<comment type="caution">
    <text evidence="10">The sequence shown here is derived from an EMBL/GenBank/DDBJ whole genome shotgun (WGS) entry which is preliminary data.</text>
</comment>
<reference evidence="10" key="2">
    <citation type="submission" date="2023-05" db="EMBL/GenBank/DDBJ databases">
        <authorList>
            <person name="Fouks B."/>
        </authorList>
    </citation>
    <scope>NUCLEOTIDE SEQUENCE</scope>
    <source>
        <strain evidence="10">Stay&amp;Tobe</strain>
        <tissue evidence="10">Testes</tissue>
    </source>
</reference>
<feature type="compositionally biased region" description="Polar residues" evidence="7">
    <location>
        <begin position="127"/>
        <end position="136"/>
    </location>
</feature>
<dbReference type="GO" id="GO:0097157">
    <property type="term" value="F:pre-mRNA intronic binding"/>
    <property type="evidence" value="ECO:0007669"/>
    <property type="project" value="TreeGrafter"/>
</dbReference>
<evidence type="ECO:0000256" key="3">
    <source>
        <dbReference type="ARBA" id="ARBA00022737"/>
    </source>
</evidence>
<evidence type="ECO:0000313" key="10">
    <source>
        <dbReference type="EMBL" id="KAJ9588050.1"/>
    </source>
</evidence>
<dbReference type="AlphaFoldDB" id="A0AAD7ZW74"/>
<feature type="region of interest" description="Disordered" evidence="7">
    <location>
        <begin position="119"/>
        <end position="170"/>
    </location>
</feature>
<proteinExistence type="predicted"/>
<evidence type="ECO:0000256" key="1">
    <source>
        <dbReference type="ARBA" id="ARBA00004123"/>
    </source>
</evidence>
<organism evidence="10 11">
    <name type="scientific">Diploptera punctata</name>
    <name type="common">Pacific beetle cockroach</name>
    <dbReference type="NCBI Taxonomy" id="6984"/>
    <lineage>
        <taxon>Eukaryota</taxon>
        <taxon>Metazoa</taxon>
        <taxon>Ecdysozoa</taxon>
        <taxon>Arthropoda</taxon>
        <taxon>Hexapoda</taxon>
        <taxon>Insecta</taxon>
        <taxon>Pterygota</taxon>
        <taxon>Neoptera</taxon>
        <taxon>Polyneoptera</taxon>
        <taxon>Dictyoptera</taxon>
        <taxon>Blattodea</taxon>
        <taxon>Blaberoidea</taxon>
        <taxon>Blaberidae</taxon>
        <taxon>Diplopterinae</taxon>
        <taxon>Diploptera</taxon>
    </lineage>
</organism>
<keyword evidence="8" id="KW-1133">Transmembrane helix</keyword>
<comment type="subcellular location">
    <subcellularLocation>
        <location evidence="1">Nucleus</location>
    </subcellularLocation>
</comment>
<reference evidence="10" key="1">
    <citation type="journal article" date="2023" name="IScience">
        <title>Live-bearing cockroach genome reveals convergent evolutionary mechanisms linked to viviparity in insects and beyond.</title>
        <authorList>
            <person name="Fouks B."/>
            <person name="Harrison M.C."/>
            <person name="Mikhailova A.A."/>
            <person name="Marchal E."/>
            <person name="English S."/>
            <person name="Carruthers M."/>
            <person name="Jennings E.C."/>
            <person name="Chiamaka E.L."/>
            <person name="Frigard R.A."/>
            <person name="Pippel M."/>
            <person name="Attardo G.M."/>
            <person name="Benoit J.B."/>
            <person name="Bornberg-Bauer E."/>
            <person name="Tobe S.S."/>
        </authorList>
    </citation>
    <scope>NUCLEOTIDE SEQUENCE</scope>
    <source>
        <strain evidence="10">Stay&amp;Tobe</strain>
    </source>
</reference>
<sequence length="381" mass="43360">MSVLSHRISIEFARGTTDKILSPAQKHDIHHKKEEEEESKGSCKKHFQAFQHKLNNWNSSLNITQSAPSHLKYQYPPPTQIILRNICCALASVPKFYTHILYLMSKMNLPCQFDSPPFPETDIMDTPQVSEQSQNVLIPKASSDQDEDEERELESGGEGKIIPPKRSLPQKPKKVKRLILIKPVPSSSVIVKPIKPEQIFEKSGTILKNYQPGIPSCRLYIKNLSKQVTERDLHYIYRRYLFSEDEMGGSMFNVQLIKEGRMKGQAFITLQNVKQAEAALKETNGYILKDKPLVVQFASSEKAKLTIFTSNMCLLLFFICRIFILSYFPNHSSDVHPLSIYLLAGLPLALLPSIGLIFFIAFSMSVIFHPFLVIFSIFPSI</sequence>
<dbReference type="SUPFAM" id="SSF54928">
    <property type="entry name" value="RNA-binding domain, RBD"/>
    <property type="match status" value="1"/>
</dbReference>
<evidence type="ECO:0000256" key="7">
    <source>
        <dbReference type="SAM" id="MobiDB-lite"/>
    </source>
</evidence>
<dbReference type="GO" id="GO:0005689">
    <property type="term" value="C:U12-type spliceosomal complex"/>
    <property type="evidence" value="ECO:0007669"/>
    <property type="project" value="TreeGrafter"/>
</dbReference>
<evidence type="ECO:0000256" key="5">
    <source>
        <dbReference type="ARBA" id="ARBA00023242"/>
    </source>
</evidence>
<name>A0AAD7ZW74_DIPPU</name>
<keyword evidence="4 6" id="KW-0694">RNA-binding</keyword>
<dbReference type="PANTHER" id="PTHR16105:SF0">
    <property type="entry name" value="RNA-BINDING REGION-CONTAINING PROTEIN 3"/>
    <property type="match status" value="1"/>
</dbReference>
<keyword evidence="11" id="KW-1185">Reference proteome</keyword>
<gene>
    <name evidence="10" type="ORF">L9F63_018568</name>
</gene>
<dbReference type="CDD" id="cd12239">
    <property type="entry name" value="RRM2_RBM40_like"/>
    <property type="match status" value="1"/>
</dbReference>
<evidence type="ECO:0000313" key="11">
    <source>
        <dbReference type="Proteomes" id="UP001233999"/>
    </source>
</evidence>
<accession>A0AAD7ZW74</accession>
<keyword evidence="8" id="KW-0812">Transmembrane</keyword>
<dbReference type="Proteomes" id="UP001233999">
    <property type="component" value="Unassembled WGS sequence"/>
</dbReference>
<feature type="compositionally biased region" description="Basic and acidic residues" evidence="7">
    <location>
        <begin position="25"/>
        <end position="34"/>
    </location>
</feature>
<dbReference type="PROSITE" id="PS50102">
    <property type="entry name" value="RRM"/>
    <property type="match status" value="1"/>
</dbReference>
<keyword evidence="5" id="KW-0539">Nucleus</keyword>
<dbReference type="EMBL" id="JASPKZ010005719">
    <property type="protein sequence ID" value="KAJ9588050.1"/>
    <property type="molecule type" value="Genomic_DNA"/>
</dbReference>
<evidence type="ECO:0000256" key="2">
    <source>
        <dbReference type="ARBA" id="ARBA00020364"/>
    </source>
</evidence>